<dbReference type="Proteomes" id="UP001285855">
    <property type="component" value="Unassembled WGS sequence"/>
</dbReference>
<dbReference type="EMBL" id="JAXDAE010000018">
    <property type="protein sequence ID" value="MDY2588453.1"/>
    <property type="molecule type" value="Genomic_DNA"/>
</dbReference>
<organism evidence="7 8">
    <name type="scientific">Winogradskyella aquimaris</name>
    <dbReference type="NCBI Taxonomy" id="864074"/>
    <lineage>
        <taxon>Bacteria</taxon>
        <taxon>Pseudomonadati</taxon>
        <taxon>Bacteroidota</taxon>
        <taxon>Flavobacteriia</taxon>
        <taxon>Flavobacteriales</taxon>
        <taxon>Flavobacteriaceae</taxon>
        <taxon>Winogradskyella</taxon>
    </lineage>
</organism>
<keyword evidence="2 4" id="KW-0479">Metal-binding</keyword>
<evidence type="ECO:0000313" key="7">
    <source>
        <dbReference type="EMBL" id="MDY2588453.1"/>
    </source>
</evidence>
<keyword evidence="1 4" id="KW-0349">Heme</keyword>
<sequence>MKKLTNRILIISSGLLILTIGISYVLYSFNKPTNLGCGTETPEFYCGTVSPKLTENGRIGKQIFNANCAACHKLNKNMTGPALVKTDSTLLWNWMTLNNKRIDSSKISEFGIDYHRNLWSKSLNSTELKGLYEYINAE</sequence>
<evidence type="ECO:0000256" key="4">
    <source>
        <dbReference type="PROSITE-ProRule" id="PRU00433"/>
    </source>
</evidence>
<keyword evidence="5" id="KW-0472">Membrane</keyword>
<evidence type="ECO:0000256" key="1">
    <source>
        <dbReference type="ARBA" id="ARBA00022617"/>
    </source>
</evidence>
<evidence type="ECO:0000256" key="5">
    <source>
        <dbReference type="SAM" id="Phobius"/>
    </source>
</evidence>
<keyword evidence="5" id="KW-1133">Transmembrane helix</keyword>
<proteinExistence type="predicted"/>
<dbReference type="RefSeq" id="WP_320556800.1">
    <property type="nucleotide sequence ID" value="NZ_JAXDAE010000018.1"/>
</dbReference>
<feature type="domain" description="Cytochrome c" evidence="6">
    <location>
        <begin position="55"/>
        <end position="138"/>
    </location>
</feature>
<evidence type="ECO:0000259" key="6">
    <source>
        <dbReference type="PROSITE" id="PS51007"/>
    </source>
</evidence>
<dbReference type="Gene3D" id="1.10.760.10">
    <property type="entry name" value="Cytochrome c-like domain"/>
    <property type="match status" value="1"/>
</dbReference>
<dbReference type="Pfam" id="PF00034">
    <property type="entry name" value="Cytochrom_C"/>
    <property type="match status" value="1"/>
</dbReference>
<keyword evidence="8" id="KW-1185">Reference proteome</keyword>
<evidence type="ECO:0000256" key="2">
    <source>
        <dbReference type="ARBA" id="ARBA00022723"/>
    </source>
</evidence>
<gene>
    <name evidence="7" type="ORF">SNF14_13975</name>
</gene>
<reference evidence="7 8" key="1">
    <citation type="submission" date="2023-11" db="EMBL/GenBank/DDBJ databases">
        <title>Winogradskyella pelagius sp. nov., isolated from coastal sediment.</title>
        <authorList>
            <person name="Li F."/>
        </authorList>
    </citation>
    <scope>NUCLEOTIDE SEQUENCE [LARGE SCALE GENOMIC DNA]</scope>
    <source>
        <strain evidence="7 8">KCTC 23502</strain>
    </source>
</reference>
<dbReference type="InterPro" id="IPR036909">
    <property type="entry name" value="Cyt_c-like_dom_sf"/>
</dbReference>
<comment type="caution">
    <text evidence="7">The sequence shown here is derived from an EMBL/GenBank/DDBJ whole genome shotgun (WGS) entry which is preliminary data.</text>
</comment>
<dbReference type="SUPFAM" id="SSF46626">
    <property type="entry name" value="Cytochrome c"/>
    <property type="match status" value="1"/>
</dbReference>
<dbReference type="InterPro" id="IPR009056">
    <property type="entry name" value="Cyt_c-like_dom"/>
</dbReference>
<evidence type="ECO:0000256" key="3">
    <source>
        <dbReference type="ARBA" id="ARBA00023004"/>
    </source>
</evidence>
<accession>A0ABU5ESB8</accession>
<dbReference type="PROSITE" id="PS51007">
    <property type="entry name" value="CYTC"/>
    <property type="match status" value="1"/>
</dbReference>
<keyword evidence="3 4" id="KW-0408">Iron</keyword>
<keyword evidence="5" id="KW-0812">Transmembrane</keyword>
<name>A0ABU5ESB8_9FLAO</name>
<feature type="transmembrane region" description="Helical" evidence="5">
    <location>
        <begin position="7"/>
        <end position="27"/>
    </location>
</feature>
<evidence type="ECO:0000313" key="8">
    <source>
        <dbReference type="Proteomes" id="UP001285855"/>
    </source>
</evidence>
<protein>
    <submittedName>
        <fullName evidence="7">C-type cytochrome</fullName>
    </submittedName>
</protein>